<feature type="transmembrane region" description="Helical" evidence="3">
    <location>
        <begin position="1233"/>
        <end position="1253"/>
    </location>
</feature>
<dbReference type="PATRIC" id="fig|45070.6.peg.2952"/>
<dbReference type="RefSeq" id="WP_058505767.1">
    <property type="nucleotide sequence ID" value="NZ_CAAAIF010000003.1"/>
</dbReference>
<feature type="region of interest" description="Disordered" evidence="2">
    <location>
        <begin position="1599"/>
        <end position="1620"/>
    </location>
</feature>
<protein>
    <submittedName>
        <fullName evidence="4">Uncharacterized protein</fullName>
    </submittedName>
</protein>
<dbReference type="OrthoDB" id="5651009at2"/>
<dbReference type="PANTHER" id="PTHR34491:SF156">
    <property type="entry name" value="KINESIN MOTOR DOMAIN-CONTAINING PROTEIN"/>
    <property type="match status" value="1"/>
</dbReference>
<evidence type="ECO:0000256" key="3">
    <source>
        <dbReference type="SAM" id="Phobius"/>
    </source>
</evidence>
<accession>A0A0W0WLG2</accession>
<keyword evidence="3" id="KW-0472">Membrane</keyword>
<dbReference type="Proteomes" id="UP000054725">
    <property type="component" value="Unassembled WGS sequence"/>
</dbReference>
<feature type="coiled-coil region" evidence="1">
    <location>
        <begin position="718"/>
        <end position="745"/>
    </location>
</feature>
<evidence type="ECO:0000256" key="2">
    <source>
        <dbReference type="SAM" id="MobiDB-lite"/>
    </source>
</evidence>
<name>A0A0W0WLG2_9GAMM</name>
<dbReference type="EMBL" id="LNYO01000024">
    <property type="protein sequence ID" value="KTD33151.1"/>
    <property type="molecule type" value="Genomic_DNA"/>
</dbReference>
<dbReference type="PANTHER" id="PTHR34491">
    <property type="entry name" value="A-TYPE INCLUSION PROTEIN, PUTATIVE-RELATED"/>
    <property type="match status" value="1"/>
</dbReference>
<keyword evidence="3" id="KW-1133">Transmembrane helix</keyword>
<gene>
    <name evidence="4" type="ORF">Lnau_2799</name>
</gene>
<evidence type="ECO:0000313" key="4">
    <source>
        <dbReference type="EMBL" id="KTD33151.1"/>
    </source>
</evidence>
<keyword evidence="5" id="KW-1185">Reference proteome</keyword>
<keyword evidence="3" id="KW-0812">Transmembrane</keyword>
<feature type="region of interest" description="Disordered" evidence="2">
    <location>
        <begin position="678"/>
        <end position="705"/>
    </location>
</feature>
<feature type="transmembrane region" description="Helical" evidence="3">
    <location>
        <begin position="1265"/>
        <end position="1294"/>
    </location>
</feature>
<evidence type="ECO:0000313" key="5">
    <source>
        <dbReference type="Proteomes" id="UP000054725"/>
    </source>
</evidence>
<feature type="compositionally biased region" description="Basic and acidic residues" evidence="2">
    <location>
        <begin position="1599"/>
        <end position="1608"/>
    </location>
</feature>
<sequence>MQSEQEVKNLIARDKSSLSKFIFDLCGFTLDRAGYDPQVYRFYLHVAFRHQATCRKEEWDALCRDVGLASESKKPLNWDEDNKVLHDRIVKFAQTIVNEVSEASQDNWAVKLIKTSYLHNLDRVYVSCERLINHLEEKSDEESSPADKAMQAVLQAQVDYLDSLSTLPFVLEKICLKLANNKGINYQPRKTAEMLAASLDTINAALSIENRNTARDALTEGLKLAIKITMPDLPMDSELLDAIQEELPTFNKIIKNTKKLEEQKKLIFPKNRDGSDSTVAVARKQMLAALEVNFDSLTDILTKTLLEPVRQCKQVVADGKSAAVAITNAVQDENLFNRLGYISEAFRDFDKITSLCAGLEETDVLPAWLMQANVYYTGLKGGGSKVHDLINATKKGLGAFFSYAISYIPESVSYYLSRTDALTRVLNEVALINEFPIDKIIAYVQFYELTQQGKIEGSLKAKFFNAYMQEVVKASEGKLKLEEFNFEHYQRLETKIEEQGFNIYQSLAERIKGYAKDSLSDSFIMATNDAFNIQPLQLDILALINRLQTLERQLDVKDPTAVFQELTEAATAIADSPHDVHKVFGEEFFQPAIKRMFEQYQNKQLASLLEQMLDSHELDSDDYSLRTIYKKLNENLAISVADLTTVEEIWIKYQELKEDSAVQFKNQMASVKELTRVLGNDKEQQPSKEASAETPNEKGKKGARATIKKVKPTIRLFLNQIQDRLEEQKKSCKELKRLAENKKIADLCDSKLRYINALSGLITRFQRDFRDKGSKLNSHLILLLNGELTELAQQSIESKLQNLSITSFAKGLFNFVWNILPPDMAQMDEKFLAKLIAFYLANAEIDEVRAAEAAYSANLNRNPIPALMKELSDPLAVANILPSQEKMMDALVDNLIEIGGKTAFSWGTNFLKKIASQMTQEQLIRFLPYPFLAELALQAIKSDAVQAQVAPIMNHLVGQYGGALAEKANEFKELAKNRLYPILGIEIQKTIEANAFHYATNPNEANETERDSFAMYYLQYREIIKNGQAFDRKGVIQFLFPGLLAKKKEDEKEAIIASIANAFTRVDGLFKETYPLAAKPLEETNQQLQFLIEHVDLADNANDSLIKLALVNRLLIMTMDASSQLGSDVQEQLQQQAINKVAEVLNKIKAQAEREKEVEQGATSEEIISALNAANNRARKLQLSRVQAKLAQAEAAVATQIAHHEELLKSPEPRLGLSVLEWEYHKSFASRKIVAVFSFLLEFFSFVSTWLSIISPLMTGGFLQALLVAIGVGTGATGIGAAVVGAFALMRLAYKFGMEIYKHKDQFLDLNDNPSLMQKIGKMSLLVLKCFGLALAKTIFTDFIVAKVSTLLAFSMFESIRNAFRIWPKRDRVEQELAQLNLVKGQLTHLTALLNQQVKFIEKKVDEQTKMPFRDQSEAIEQTLEQLQEKMAEVEAILKIKFNDARKTLAENYTSSLESLVSSFANLQQEVAALQNLQKAQMSFLKEETVEEPPEPLISVEAELSAEPAAVKAVVIDLNAYKQQLGITAQAASATQAQAEPISNFWQRINPWAKSPNAATKEKEQEETELSSSDLDFVLLRGSELLNSSIFTNAGYDKVEGKGERRSSSESAGSTHPVPDILSCYQPKFFKTEAGELTQTHATQDETCVLGQGS</sequence>
<feature type="coiled-coil region" evidence="1">
    <location>
        <begin position="1413"/>
        <end position="1477"/>
    </location>
</feature>
<reference evidence="4 5" key="1">
    <citation type="submission" date="2015-11" db="EMBL/GenBank/DDBJ databases">
        <title>Genomic analysis of 38 Legionella species identifies large and diverse effector repertoires.</title>
        <authorList>
            <person name="Burstein D."/>
            <person name="Amaro F."/>
            <person name="Zusman T."/>
            <person name="Lifshitz Z."/>
            <person name="Cohen O."/>
            <person name="Gilbert J.A."/>
            <person name="Pupko T."/>
            <person name="Shuman H.A."/>
            <person name="Segal G."/>
        </authorList>
    </citation>
    <scope>NUCLEOTIDE SEQUENCE [LARGE SCALE GENOMIC DNA]</scope>
    <source>
        <strain evidence="4 5">ATCC 49506</strain>
    </source>
</reference>
<organism evidence="4 5">
    <name type="scientific">Legionella nautarum</name>
    <dbReference type="NCBI Taxonomy" id="45070"/>
    <lineage>
        <taxon>Bacteria</taxon>
        <taxon>Pseudomonadati</taxon>
        <taxon>Pseudomonadota</taxon>
        <taxon>Gammaproteobacteria</taxon>
        <taxon>Legionellales</taxon>
        <taxon>Legionellaceae</taxon>
        <taxon>Legionella</taxon>
    </lineage>
</organism>
<keyword evidence="1" id="KW-0175">Coiled coil</keyword>
<evidence type="ECO:0000256" key="1">
    <source>
        <dbReference type="SAM" id="Coils"/>
    </source>
</evidence>
<proteinExistence type="predicted"/>
<comment type="caution">
    <text evidence="4">The sequence shown here is derived from an EMBL/GenBank/DDBJ whole genome shotgun (WGS) entry which is preliminary data.</text>
</comment>